<reference evidence="12 13" key="1">
    <citation type="journal article" date="2012" name="J. Bacteriol.">
        <title>Complete genome sequence of Pelagibacterium halotolerans B2T.</title>
        <authorList>
            <person name="Huo Y.Y."/>
            <person name="Cheng H."/>
            <person name="Han X.F."/>
            <person name="Jiang X.W."/>
            <person name="Sun C."/>
            <person name="Zhang X.Q."/>
            <person name="Zhu X.F."/>
            <person name="Liu Y.F."/>
            <person name="Li P.F."/>
            <person name="Ni P.X."/>
            <person name="Wu M."/>
        </authorList>
    </citation>
    <scope>NUCLEOTIDE SEQUENCE [LARGE SCALE GENOMIC DNA]</scope>
    <source>
        <strain evidence="13">DSM 22347 / JCM 15775 / CGMCC 1.7692 / B2</strain>
    </source>
</reference>
<evidence type="ECO:0000256" key="3">
    <source>
        <dbReference type="ARBA" id="ARBA00003120"/>
    </source>
</evidence>
<dbReference type="KEGG" id="phl:KKY_1531"/>
<dbReference type="InterPro" id="IPR010970">
    <property type="entry name" value="Cys_dSase_SufS"/>
</dbReference>
<dbReference type="HOGENOM" id="CLU_003433_2_5_5"/>
<comment type="cofactor">
    <cofactor evidence="1">
        <name>pyridoxal 5'-phosphate</name>
        <dbReference type="ChEBI" id="CHEBI:597326"/>
    </cofactor>
</comment>
<dbReference type="PIRSF" id="PIRSF005572">
    <property type="entry name" value="NifS"/>
    <property type="match status" value="1"/>
</dbReference>
<comment type="catalytic activity">
    <reaction evidence="10">
        <text>(sulfur carrier)-H + L-cysteine = (sulfur carrier)-SH + L-alanine</text>
        <dbReference type="Rhea" id="RHEA:43892"/>
        <dbReference type="Rhea" id="RHEA-COMP:14737"/>
        <dbReference type="Rhea" id="RHEA-COMP:14739"/>
        <dbReference type="ChEBI" id="CHEBI:29917"/>
        <dbReference type="ChEBI" id="CHEBI:35235"/>
        <dbReference type="ChEBI" id="CHEBI:57972"/>
        <dbReference type="ChEBI" id="CHEBI:64428"/>
        <dbReference type="EC" id="2.8.1.7"/>
    </reaction>
</comment>
<evidence type="ECO:0000256" key="4">
    <source>
        <dbReference type="ARBA" id="ARBA00010447"/>
    </source>
</evidence>
<gene>
    <name evidence="12" type="ordered locus">KKY_1531</name>
</gene>
<dbReference type="InterPro" id="IPR016454">
    <property type="entry name" value="Cysteine_dSase"/>
</dbReference>
<dbReference type="AlphaFoldDB" id="G4RAJ8"/>
<evidence type="ECO:0000256" key="6">
    <source>
        <dbReference type="ARBA" id="ARBA00013558"/>
    </source>
</evidence>
<comment type="function">
    <text evidence="2">Catalyzes the removal of elemental sulfur and selenium atoms from L-cysteine, L-cystine, L-selenocysteine, and L-selenocystine to produce L-alanine.</text>
</comment>
<evidence type="ECO:0000256" key="1">
    <source>
        <dbReference type="ARBA" id="ARBA00001933"/>
    </source>
</evidence>
<dbReference type="NCBIfam" id="TIGR01979">
    <property type="entry name" value="sufS"/>
    <property type="match status" value="1"/>
</dbReference>
<keyword evidence="9" id="KW-0663">Pyridoxal phosphate</keyword>
<evidence type="ECO:0000259" key="11">
    <source>
        <dbReference type="Pfam" id="PF00266"/>
    </source>
</evidence>
<evidence type="ECO:0000313" key="13">
    <source>
        <dbReference type="Proteomes" id="UP000008850"/>
    </source>
</evidence>
<protein>
    <recommendedName>
        <fullName evidence="6">Cysteine desulfurase</fullName>
        <ecNumber evidence="5">2.8.1.7</ecNumber>
    </recommendedName>
    <alternativeName>
        <fullName evidence="7">Probable cysteine desulfurase</fullName>
    </alternativeName>
</protein>
<comment type="similarity">
    <text evidence="4">Belongs to the class-V pyridoxal-phosphate-dependent aminotransferase family. Csd subfamily.</text>
</comment>
<evidence type="ECO:0000256" key="9">
    <source>
        <dbReference type="ARBA" id="ARBA00022898"/>
    </source>
</evidence>
<dbReference type="SUPFAM" id="SSF53383">
    <property type="entry name" value="PLP-dependent transferases"/>
    <property type="match status" value="1"/>
</dbReference>
<dbReference type="PANTHER" id="PTHR43586:SF8">
    <property type="entry name" value="CYSTEINE DESULFURASE 1, CHLOROPLASTIC"/>
    <property type="match status" value="1"/>
</dbReference>
<dbReference type="GO" id="GO:0030170">
    <property type="term" value="F:pyridoxal phosphate binding"/>
    <property type="evidence" value="ECO:0007669"/>
    <property type="project" value="InterPro"/>
</dbReference>
<dbReference type="CDD" id="cd06453">
    <property type="entry name" value="SufS_like"/>
    <property type="match status" value="1"/>
</dbReference>
<dbReference type="GO" id="GO:0006534">
    <property type="term" value="P:cysteine metabolic process"/>
    <property type="evidence" value="ECO:0007669"/>
    <property type="project" value="InterPro"/>
</dbReference>
<dbReference type="GO" id="GO:0031071">
    <property type="term" value="F:cysteine desulfurase activity"/>
    <property type="evidence" value="ECO:0007669"/>
    <property type="project" value="UniProtKB-EC"/>
</dbReference>
<dbReference type="eggNOG" id="COG0520">
    <property type="taxonomic scope" value="Bacteria"/>
</dbReference>
<dbReference type="Gene3D" id="3.90.1150.10">
    <property type="entry name" value="Aspartate Aminotransferase, domain 1"/>
    <property type="match status" value="1"/>
</dbReference>
<proteinExistence type="inferred from homology"/>
<evidence type="ECO:0000256" key="5">
    <source>
        <dbReference type="ARBA" id="ARBA00012239"/>
    </source>
</evidence>
<dbReference type="InterPro" id="IPR000192">
    <property type="entry name" value="Aminotrans_V_dom"/>
</dbReference>
<evidence type="ECO:0000313" key="12">
    <source>
        <dbReference type="EMBL" id="AEQ51548.1"/>
    </source>
</evidence>
<dbReference type="PATRIC" id="fig|1082931.4.peg.1506"/>
<dbReference type="EC" id="2.8.1.7" evidence="5"/>
<dbReference type="RefSeq" id="WP_014130697.1">
    <property type="nucleotide sequence ID" value="NC_016078.1"/>
</dbReference>
<dbReference type="InterPro" id="IPR015421">
    <property type="entry name" value="PyrdxlP-dep_Trfase_major"/>
</dbReference>
<organism evidence="12 13">
    <name type="scientific">Pelagibacterium halotolerans (strain DSM 22347 / JCM 15775 / CGMCC 1.7692 / B2)</name>
    <dbReference type="NCBI Taxonomy" id="1082931"/>
    <lineage>
        <taxon>Bacteria</taxon>
        <taxon>Pseudomonadati</taxon>
        <taxon>Pseudomonadota</taxon>
        <taxon>Alphaproteobacteria</taxon>
        <taxon>Hyphomicrobiales</taxon>
        <taxon>Devosiaceae</taxon>
        <taxon>Pelagibacterium</taxon>
    </lineage>
</organism>
<sequence>MAFDLATARVDFPILEEKIHGKRLVYLDSGASAQKPVQVLDRMDHAYRHEYANVHRGLHTLANRATEAFEGAREKVRAFLNAERVEEIVFTRSTTEAINLVASSFAGPRIGEGDEIVISIAEHHSNIVPWHFHRERKGAVIKWVDVADDGSFDLDAFAAALTDRTRMVAITHMSNVLGTINPAKQIVEIAHARGIPVLIDGSQAAVHSKVDVRDIGADFYVFTGHKLYGPTGVGVLYGKYDLLAEMQPFLGGGEMIEEVSVDAVTYNAPPHRFEAGTPPIVQAIGLGAAIDYVEAFGRDVIAAHEHEVAVYAGERLSRINSLRMIGTAPGKGGIFAFMLENAHAHDVSTILDRYGVAVRAGTHCAMPLLQRFGVTSTCRASFALYNGKDDVDALVEAVEKAQSFF</sequence>
<accession>G4RAJ8</accession>
<dbReference type="Pfam" id="PF00266">
    <property type="entry name" value="Aminotran_5"/>
    <property type="match status" value="1"/>
</dbReference>
<comment type="function">
    <text evidence="3">Catalyzes the removal of elemental sulfur atoms from cysteine to produce alanine. Seems to participate in the biosynthesis of the nitrogenase metalloclusters by providing the inorganic sulfur required for the Fe-S core formation.</text>
</comment>
<name>G4RAJ8_PELHB</name>
<dbReference type="Gene3D" id="3.40.640.10">
    <property type="entry name" value="Type I PLP-dependent aspartate aminotransferase-like (Major domain)"/>
    <property type="match status" value="1"/>
</dbReference>
<keyword evidence="8" id="KW-0808">Transferase</keyword>
<evidence type="ECO:0000256" key="10">
    <source>
        <dbReference type="ARBA" id="ARBA00050776"/>
    </source>
</evidence>
<dbReference type="Proteomes" id="UP000008850">
    <property type="component" value="Chromosome"/>
</dbReference>
<feature type="domain" description="Aminotransferase class V" evidence="11">
    <location>
        <begin position="25"/>
        <end position="394"/>
    </location>
</feature>
<dbReference type="InterPro" id="IPR015424">
    <property type="entry name" value="PyrdxlP-dep_Trfase"/>
</dbReference>
<dbReference type="EMBL" id="CP003075">
    <property type="protein sequence ID" value="AEQ51548.1"/>
    <property type="molecule type" value="Genomic_DNA"/>
</dbReference>
<dbReference type="PANTHER" id="PTHR43586">
    <property type="entry name" value="CYSTEINE DESULFURASE"/>
    <property type="match status" value="1"/>
</dbReference>
<evidence type="ECO:0000256" key="2">
    <source>
        <dbReference type="ARBA" id="ARBA00002824"/>
    </source>
</evidence>
<evidence type="ECO:0000256" key="8">
    <source>
        <dbReference type="ARBA" id="ARBA00022679"/>
    </source>
</evidence>
<evidence type="ECO:0000256" key="7">
    <source>
        <dbReference type="ARBA" id="ARBA00021850"/>
    </source>
</evidence>
<dbReference type="InterPro" id="IPR015422">
    <property type="entry name" value="PyrdxlP-dep_Trfase_small"/>
</dbReference>
<keyword evidence="13" id="KW-1185">Reference proteome</keyword>
<dbReference type="STRING" id="1082931.KKY_1531"/>